<evidence type="ECO:0000256" key="2">
    <source>
        <dbReference type="ARBA" id="ARBA00012162"/>
    </source>
</evidence>
<dbReference type="NCBIfam" id="NF004790">
    <property type="entry name" value="PRK06136.1"/>
    <property type="match status" value="1"/>
</dbReference>
<keyword evidence="5" id="KW-0949">S-adenosyl-L-methionine</keyword>
<name>A0A7W5ZH48_9BACT</name>
<evidence type="ECO:0000313" key="10">
    <source>
        <dbReference type="EMBL" id="MBB3837217.1"/>
    </source>
</evidence>
<dbReference type="InterPro" id="IPR006366">
    <property type="entry name" value="CobA/CysG_C"/>
</dbReference>
<dbReference type="Proteomes" id="UP000541352">
    <property type="component" value="Unassembled WGS sequence"/>
</dbReference>
<evidence type="ECO:0000256" key="6">
    <source>
        <dbReference type="ARBA" id="ARBA00023244"/>
    </source>
</evidence>
<protein>
    <recommendedName>
        <fullName evidence="2">uroporphyrinogen-III C-methyltransferase</fullName>
        <ecNumber evidence="2">2.1.1.107</ecNumber>
    </recommendedName>
</protein>
<dbReference type="PANTHER" id="PTHR45790">
    <property type="entry name" value="SIROHEME SYNTHASE-RELATED"/>
    <property type="match status" value="1"/>
</dbReference>
<dbReference type="GO" id="GO:0032259">
    <property type="term" value="P:methylation"/>
    <property type="evidence" value="ECO:0007669"/>
    <property type="project" value="UniProtKB-KW"/>
</dbReference>
<evidence type="ECO:0000256" key="1">
    <source>
        <dbReference type="ARBA" id="ARBA00005879"/>
    </source>
</evidence>
<comment type="caution">
    <text evidence="10">The sequence shown here is derived from an EMBL/GenBank/DDBJ whole genome shotgun (WGS) entry which is preliminary data.</text>
</comment>
<dbReference type="InterPro" id="IPR050161">
    <property type="entry name" value="Siro_Cobalamin_biosynth"/>
</dbReference>
<dbReference type="RefSeq" id="WP_183971969.1">
    <property type="nucleotide sequence ID" value="NZ_JACIBY010000002.1"/>
</dbReference>
<dbReference type="InterPro" id="IPR014777">
    <property type="entry name" value="4pyrrole_Mease_sub1"/>
</dbReference>
<dbReference type="GO" id="GO:0019354">
    <property type="term" value="P:siroheme biosynthetic process"/>
    <property type="evidence" value="ECO:0007669"/>
    <property type="project" value="InterPro"/>
</dbReference>
<gene>
    <name evidence="10" type="ORF">FHS57_001211</name>
</gene>
<organism evidence="10 11">
    <name type="scientific">Runella defluvii</name>
    <dbReference type="NCBI Taxonomy" id="370973"/>
    <lineage>
        <taxon>Bacteria</taxon>
        <taxon>Pseudomonadati</taxon>
        <taxon>Bacteroidota</taxon>
        <taxon>Cytophagia</taxon>
        <taxon>Cytophagales</taxon>
        <taxon>Spirosomataceae</taxon>
        <taxon>Runella</taxon>
    </lineage>
</organism>
<dbReference type="Gene3D" id="3.30.950.10">
    <property type="entry name" value="Methyltransferase, Cobalt-precorrin-4 Transmethylase, Domain 2"/>
    <property type="match status" value="1"/>
</dbReference>
<evidence type="ECO:0000313" key="11">
    <source>
        <dbReference type="Proteomes" id="UP000541352"/>
    </source>
</evidence>
<dbReference type="PROSITE" id="PS00840">
    <property type="entry name" value="SUMT_2"/>
    <property type="match status" value="1"/>
</dbReference>
<dbReference type="EC" id="2.1.1.107" evidence="2"/>
<evidence type="ECO:0000256" key="3">
    <source>
        <dbReference type="ARBA" id="ARBA00022603"/>
    </source>
</evidence>
<evidence type="ECO:0000259" key="9">
    <source>
        <dbReference type="Pfam" id="PF00590"/>
    </source>
</evidence>
<proteinExistence type="inferred from homology"/>
<dbReference type="Pfam" id="PF00590">
    <property type="entry name" value="TP_methylase"/>
    <property type="match status" value="1"/>
</dbReference>
<dbReference type="PROSITE" id="PS00839">
    <property type="entry name" value="SUMT_1"/>
    <property type="match status" value="1"/>
</dbReference>
<sequence>MKVTLIGAGPGDPELITLKGIKALKSADVVLHDALASTELLEYCKPDCVIVNVGKRFAQHSCNQDVINHLIVEYAQQYGHVVRLKGGDSFIFGRGYEELEYAERHGITVEVVPGISSSYAVPALAGIPLTTRGMSESFWVITGTTKDHSLSNDLSLAARSSATVVVLMGMHKLPEIVETFAQLGKINLPVAIIQNGSRPDEKIVTGKVGNILQLAQAEGIGSPAIIVIGKVAQLADKVKEISQLADY</sequence>
<dbReference type="InterPro" id="IPR014776">
    <property type="entry name" value="4pyrrole_Mease_sub2"/>
</dbReference>
<dbReference type="InterPro" id="IPR000878">
    <property type="entry name" value="4pyrrol_Mease"/>
</dbReference>
<evidence type="ECO:0000256" key="8">
    <source>
        <dbReference type="RuleBase" id="RU003960"/>
    </source>
</evidence>
<dbReference type="InterPro" id="IPR035996">
    <property type="entry name" value="4pyrrol_Methylase_sf"/>
</dbReference>
<evidence type="ECO:0000256" key="7">
    <source>
        <dbReference type="ARBA" id="ARBA00025705"/>
    </source>
</evidence>
<dbReference type="SUPFAM" id="SSF53790">
    <property type="entry name" value="Tetrapyrrole methylase"/>
    <property type="match status" value="1"/>
</dbReference>
<keyword evidence="3 8" id="KW-0489">Methyltransferase</keyword>
<dbReference type="PANTHER" id="PTHR45790:SF3">
    <property type="entry name" value="S-ADENOSYL-L-METHIONINE-DEPENDENT UROPORPHYRINOGEN III METHYLTRANSFERASE, CHLOROPLASTIC"/>
    <property type="match status" value="1"/>
</dbReference>
<feature type="domain" description="Tetrapyrrole methylase" evidence="9">
    <location>
        <begin position="2"/>
        <end position="211"/>
    </location>
</feature>
<dbReference type="Gene3D" id="3.40.1010.10">
    <property type="entry name" value="Cobalt-precorrin-4 Transmethylase, Domain 1"/>
    <property type="match status" value="1"/>
</dbReference>
<dbReference type="FunFam" id="3.40.1010.10:FF:000001">
    <property type="entry name" value="Siroheme synthase"/>
    <property type="match status" value="1"/>
</dbReference>
<dbReference type="NCBIfam" id="TIGR01469">
    <property type="entry name" value="cobA_cysG_Cterm"/>
    <property type="match status" value="1"/>
</dbReference>
<dbReference type="AlphaFoldDB" id="A0A7W5ZH48"/>
<keyword evidence="4 8" id="KW-0808">Transferase</keyword>
<evidence type="ECO:0000256" key="4">
    <source>
        <dbReference type="ARBA" id="ARBA00022679"/>
    </source>
</evidence>
<comment type="similarity">
    <text evidence="1 8">Belongs to the precorrin methyltransferase family.</text>
</comment>
<keyword evidence="6" id="KW-0627">Porphyrin biosynthesis</keyword>
<keyword evidence="11" id="KW-1185">Reference proteome</keyword>
<reference evidence="10 11" key="1">
    <citation type="submission" date="2020-08" db="EMBL/GenBank/DDBJ databases">
        <title>Genomic Encyclopedia of Type Strains, Phase IV (KMG-IV): sequencing the most valuable type-strain genomes for metagenomic binning, comparative biology and taxonomic classification.</title>
        <authorList>
            <person name="Goeker M."/>
        </authorList>
    </citation>
    <scope>NUCLEOTIDE SEQUENCE [LARGE SCALE GENOMIC DNA]</scope>
    <source>
        <strain evidence="10 11">DSM 17976</strain>
    </source>
</reference>
<accession>A0A7W5ZH48</accession>
<dbReference type="GO" id="GO:0004851">
    <property type="term" value="F:uroporphyrin-III C-methyltransferase activity"/>
    <property type="evidence" value="ECO:0007669"/>
    <property type="project" value="UniProtKB-EC"/>
</dbReference>
<evidence type="ECO:0000256" key="5">
    <source>
        <dbReference type="ARBA" id="ARBA00022691"/>
    </source>
</evidence>
<dbReference type="EMBL" id="JACIBY010000002">
    <property type="protein sequence ID" value="MBB3837217.1"/>
    <property type="molecule type" value="Genomic_DNA"/>
</dbReference>
<dbReference type="CDD" id="cd11642">
    <property type="entry name" value="SUMT"/>
    <property type="match status" value="1"/>
</dbReference>
<comment type="pathway">
    <text evidence="7">Porphyrin-containing compound metabolism; siroheme biosynthesis; precorrin-2 from uroporphyrinogen III: step 1/1.</text>
</comment>
<dbReference type="InterPro" id="IPR003043">
    <property type="entry name" value="Uropor_MeTrfase_CS"/>
</dbReference>